<dbReference type="EMBL" id="OFSQ01000026">
    <property type="protein sequence ID" value="SOY55794.1"/>
    <property type="molecule type" value="Genomic_DNA"/>
</dbReference>
<name>A0A375BW67_9BURK</name>
<evidence type="ECO:0000313" key="1">
    <source>
        <dbReference type="EMBL" id="SOY55794.1"/>
    </source>
</evidence>
<accession>A0A375BW67</accession>
<proteinExistence type="predicted"/>
<dbReference type="AlphaFoldDB" id="A0A375BW67"/>
<dbReference type="Proteomes" id="UP000256780">
    <property type="component" value="Chromosome CBM2587_a"/>
</dbReference>
<gene>
    <name evidence="1" type="ORF">CBM2587_A70064</name>
</gene>
<sequence length="115" mass="12390">MVEILPQRGRNRRGLDTGQSAIRGACQCKVKGVLNVLQERLGFLSVETAERDDLAEELTIGHACTMTRACFEPSKELSGSLRTRCVCVAVGRGHCASFMAKFAGSLIQACTDAKS</sequence>
<comment type="caution">
    <text evidence="1">The sequence shown here is derived from an EMBL/GenBank/DDBJ whole genome shotgun (WGS) entry which is preliminary data.</text>
</comment>
<protein>
    <submittedName>
        <fullName evidence="1">Uncharacterized protein</fullName>
    </submittedName>
</protein>
<reference evidence="1" key="1">
    <citation type="submission" date="2018-01" db="EMBL/GenBank/DDBJ databases">
        <authorList>
            <person name="Clerissi C."/>
        </authorList>
    </citation>
    <scope>NUCLEOTIDE SEQUENCE</scope>
    <source>
        <strain evidence="1">Cupriavidus sp. LMG 19464</strain>
    </source>
</reference>
<organism evidence="1">
    <name type="scientific">Cupriavidus taiwanensis</name>
    <dbReference type="NCBI Taxonomy" id="164546"/>
    <lineage>
        <taxon>Bacteria</taxon>
        <taxon>Pseudomonadati</taxon>
        <taxon>Pseudomonadota</taxon>
        <taxon>Betaproteobacteria</taxon>
        <taxon>Burkholderiales</taxon>
        <taxon>Burkholderiaceae</taxon>
        <taxon>Cupriavidus</taxon>
    </lineage>
</organism>